<evidence type="ECO:0000256" key="1">
    <source>
        <dbReference type="SAM" id="MobiDB-lite"/>
    </source>
</evidence>
<name>A0A6A5EE94_PERFL</name>
<comment type="caution">
    <text evidence="2">The sequence shown here is derived from an EMBL/GenBank/DDBJ whole genome shotgun (WGS) entry which is preliminary data.</text>
</comment>
<reference evidence="2 3" key="1">
    <citation type="submission" date="2019-06" db="EMBL/GenBank/DDBJ databases">
        <title>A chromosome-scale genome assembly of the European perch, Perca fluviatilis.</title>
        <authorList>
            <person name="Roques C."/>
            <person name="Zahm M."/>
            <person name="Cabau C."/>
            <person name="Klopp C."/>
            <person name="Bouchez O."/>
            <person name="Donnadieu C."/>
            <person name="Kuhl H."/>
            <person name="Gislard M."/>
            <person name="Guendouz S."/>
            <person name="Journot L."/>
            <person name="Haffray P."/>
            <person name="Bestin A."/>
            <person name="Morvezen R."/>
            <person name="Feron R."/>
            <person name="Wen M."/>
            <person name="Jouanno E."/>
            <person name="Herpin A."/>
            <person name="Schartl M."/>
            <person name="Postlethwait J."/>
            <person name="Schaerlinger B."/>
            <person name="Chardard D."/>
            <person name="Lecocq T."/>
            <person name="Poncet C."/>
            <person name="Jaffrelo L."/>
            <person name="Lampietro C."/>
            <person name="Guiguen Y."/>
        </authorList>
    </citation>
    <scope>NUCLEOTIDE SEQUENCE [LARGE SCALE GENOMIC DNA]</scope>
    <source>
        <tissue evidence="2">Blood</tissue>
    </source>
</reference>
<sequence length="76" mass="8572">MYFKCTQINWQWSTDANQCRTRTTDIDLTEYRSSAGGGSEATDTSRSVSEGRQFTSPTSSSTLETFISDLRFKNTL</sequence>
<gene>
    <name evidence="2" type="ORF">PFLUV_G00199980</name>
</gene>
<evidence type="ECO:0000313" key="2">
    <source>
        <dbReference type="EMBL" id="KAF1377365.1"/>
    </source>
</evidence>
<feature type="compositionally biased region" description="Polar residues" evidence="1">
    <location>
        <begin position="41"/>
        <end position="61"/>
    </location>
</feature>
<accession>A0A6A5EE94</accession>
<protein>
    <submittedName>
        <fullName evidence="2">Uncharacterized protein</fullName>
    </submittedName>
</protein>
<keyword evidence="3" id="KW-1185">Reference proteome</keyword>
<proteinExistence type="predicted"/>
<evidence type="ECO:0000313" key="3">
    <source>
        <dbReference type="Proteomes" id="UP000465112"/>
    </source>
</evidence>
<organism evidence="2 3">
    <name type="scientific">Perca fluviatilis</name>
    <name type="common">European perch</name>
    <dbReference type="NCBI Taxonomy" id="8168"/>
    <lineage>
        <taxon>Eukaryota</taxon>
        <taxon>Metazoa</taxon>
        <taxon>Chordata</taxon>
        <taxon>Craniata</taxon>
        <taxon>Vertebrata</taxon>
        <taxon>Euteleostomi</taxon>
        <taxon>Actinopterygii</taxon>
        <taxon>Neopterygii</taxon>
        <taxon>Teleostei</taxon>
        <taxon>Neoteleostei</taxon>
        <taxon>Acanthomorphata</taxon>
        <taxon>Eupercaria</taxon>
        <taxon>Perciformes</taxon>
        <taxon>Percoidei</taxon>
        <taxon>Percidae</taxon>
        <taxon>Percinae</taxon>
        <taxon>Perca</taxon>
    </lineage>
</organism>
<dbReference type="EMBL" id="VHII01000017">
    <property type="protein sequence ID" value="KAF1377365.1"/>
    <property type="molecule type" value="Genomic_DNA"/>
</dbReference>
<dbReference type="AlphaFoldDB" id="A0A6A5EE94"/>
<dbReference type="Proteomes" id="UP000465112">
    <property type="component" value="Chromosome 17"/>
</dbReference>
<feature type="region of interest" description="Disordered" evidence="1">
    <location>
        <begin position="30"/>
        <end position="61"/>
    </location>
</feature>